<dbReference type="InterPro" id="IPR050134">
    <property type="entry name" value="NAD-dep_sirtuin_deacylases"/>
</dbReference>
<dbReference type="Gene3D" id="3.30.1600.10">
    <property type="entry name" value="SIR2/SIRT2 'Small Domain"/>
    <property type="match status" value="1"/>
</dbReference>
<evidence type="ECO:0000256" key="1">
    <source>
        <dbReference type="ARBA" id="ARBA00001947"/>
    </source>
</evidence>
<proteinExistence type="inferred from homology"/>
<feature type="compositionally biased region" description="Acidic residues" evidence="11">
    <location>
        <begin position="821"/>
        <end position="839"/>
    </location>
</feature>
<comment type="subcellular location">
    <subcellularLocation>
        <location evidence="2">Nucleus</location>
    </subcellularLocation>
</comment>
<evidence type="ECO:0000256" key="2">
    <source>
        <dbReference type="ARBA" id="ARBA00004123"/>
    </source>
</evidence>
<dbReference type="GO" id="GO:0070403">
    <property type="term" value="F:NAD+ binding"/>
    <property type="evidence" value="ECO:0007669"/>
    <property type="project" value="InterPro"/>
</dbReference>
<feature type="domain" description="Deacetylase sirtuin-type" evidence="12">
    <location>
        <begin position="148"/>
        <end position="408"/>
    </location>
</feature>
<evidence type="ECO:0000313" key="14">
    <source>
        <dbReference type="Proteomes" id="UP000735302"/>
    </source>
</evidence>
<evidence type="ECO:0000256" key="8">
    <source>
        <dbReference type="ARBA" id="ARBA00023027"/>
    </source>
</evidence>
<reference evidence="13 14" key="1">
    <citation type="journal article" date="2021" name="Elife">
        <title>Chloroplast acquisition without the gene transfer in kleptoplastic sea slugs, Plakobranchus ocellatus.</title>
        <authorList>
            <person name="Maeda T."/>
            <person name="Takahashi S."/>
            <person name="Yoshida T."/>
            <person name="Shimamura S."/>
            <person name="Takaki Y."/>
            <person name="Nagai Y."/>
            <person name="Toyoda A."/>
            <person name="Suzuki Y."/>
            <person name="Arimoto A."/>
            <person name="Ishii H."/>
            <person name="Satoh N."/>
            <person name="Nishiyama T."/>
            <person name="Hasebe M."/>
            <person name="Maruyama T."/>
            <person name="Minagawa J."/>
            <person name="Obokata J."/>
            <person name="Shigenobu S."/>
        </authorList>
    </citation>
    <scope>NUCLEOTIDE SEQUENCE [LARGE SCALE GENOMIC DNA]</scope>
</reference>
<evidence type="ECO:0000259" key="12">
    <source>
        <dbReference type="PROSITE" id="PS50305"/>
    </source>
</evidence>
<feature type="compositionally biased region" description="Polar residues" evidence="11">
    <location>
        <begin position="847"/>
        <end position="887"/>
    </location>
</feature>
<keyword evidence="8" id="KW-0520">NAD</keyword>
<dbReference type="GO" id="GO:0046872">
    <property type="term" value="F:metal ion binding"/>
    <property type="evidence" value="ECO:0007669"/>
    <property type="project" value="UniProtKB-KW"/>
</dbReference>
<dbReference type="GO" id="GO:0002039">
    <property type="term" value="F:p53 binding"/>
    <property type="evidence" value="ECO:0007669"/>
    <property type="project" value="TreeGrafter"/>
</dbReference>
<name>A0AAV4D203_9GAST</name>
<feature type="compositionally biased region" description="Polar residues" evidence="11">
    <location>
        <begin position="9"/>
        <end position="56"/>
    </location>
</feature>
<evidence type="ECO:0000256" key="10">
    <source>
        <dbReference type="PROSITE-ProRule" id="PRU00236"/>
    </source>
</evidence>
<feature type="region of interest" description="Disordered" evidence="11">
    <location>
        <begin position="1"/>
        <end position="89"/>
    </location>
</feature>
<dbReference type="PANTHER" id="PTHR11085">
    <property type="entry name" value="NAD-DEPENDENT PROTEIN DEACYLASE SIRTUIN-5, MITOCHONDRIAL-RELATED"/>
    <property type="match status" value="1"/>
</dbReference>
<feature type="active site" description="Proton acceptor" evidence="10">
    <location>
        <position position="275"/>
    </location>
</feature>
<feature type="region of interest" description="Disordered" evidence="11">
    <location>
        <begin position="746"/>
        <end position="786"/>
    </location>
</feature>
<feature type="region of interest" description="Disordered" evidence="11">
    <location>
        <begin position="423"/>
        <end position="467"/>
    </location>
</feature>
<feature type="binding site" evidence="10">
    <location>
        <position position="310"/>
    </location>
    <ligand>
        <name>Zn(2+)</name>
        <dbReference type="ChEBI" id="CHEBI:29105"/>
    </ligand>
</feature>
<keyword evidence="5" id="KW-0808">Transferase</keyword>
<dbReference type="FunFam" id="3.30.1600.10:FF:000013">
    <property type="entry name" value="NAD-dependent protein deacetylase sirtuin-1"/>
    <property type="match status" value="1"/>
</dbReference>
<dbReference type="Pfam" id="PF02146">
    <property type="entry name" value="SIR2"/>
    <property type="match status" value="1"/>
</dbReference>
<dbReference type="GO" id="GO:0005637">
    <property type="term" value="C:nuclear inner membrane"/>
    <property type="evidence" value="ECO:0007669"/>
    <property type="project" value="TreeGrafter"/>
</dbReference>
<evidence type="ECO:0000313" key="13">
    <source>
        <dbReference type="EMBL" id="GFO38078.1"/>
    </source>
</evidence>
<protein>
    <recommendedName>
        <fullName evidence="4">protein acetyllysine N-acetyltransferase</fullName>
        <ecNumber evidence="4">2.3.1.286</ecNumber>
    </recommendedName>
</protein>
<keyword evidence="9" id="KW-0539">Nucleus</keyword>
<feature type="binding site" evidence="10">
    <location>
        <position position="283"/>
    </location>
    <ligand>
        <name>Zn(2+)</name>
        <dbReference type="ChEBI" id="CHEBI:29105"/>
    </ligand>
</feature>
<dbReference type="InterPro" id="IPR003000">
    <property type="entry name" value="Sirtuin"/>
</dbReference>
<feature type="binding site" evidence="10">
    <location>
        <position position="286"/>
    </location>
    <ligand>
        <name>Zn(2+)</name>
        <dbReference type="ChEBI" id="CHEBI:29105"/>
    </ligand>
</feature>
<dbReference type="SUPFAM" id="SSF52467">
    <property type="entry name" value="DHS-like NAD/FAD-binding domain"/>
    <property type="match status" value="1"/>
</dbReference>
<keyword evidence="7 10" id="KW-0862">Zinc</keyword>
<feature type="compositionally biased region" description="Polar residues" evidence="11">
    <location>
        <begin position="748"/>
        <end position="764"/>
    </location>
</feature>
<evidence type="ECO:0000256" key="6">
    <source>
        <dbReference type="ARBA" id="ARBA00022723"/>
    </source>
</evidence>
<dbReference type="Gene3D" id="3.40.50.1220">
    <property type="entry name" value="TPP-binding domain"/>
    <property type="match status" value="1"/>
</dbReference>
<keyword evidence="6 10" id="KW-0479">Metal-binding</keyword>
<dbReference type="CDD" id="cd01408">
    <property type="entry name" value="SIRT1"/>
    <property type="match status" value="1"/>
</dbReference>
<dbReference type="Proteomes" id="UP000735302">
    <property type="component" value="Unassembled WGS sequence"/>
</dbReference>
<evidence type="ECO:0000256" key="9">
    <source>
        <dbReference type="ARBA" id="ARBA00023242"/>
    </source>
</evidence>
<evidence type="ECO:0000256" key="4">
    <source>
        <dbReference type="ARBA" id="ARBA00012928"/>
    </source>
</evidence>
<dbReference type="InterPro" id="IPR029035">
    <property type="entry name" value="DHS-like_NAD/FAD-binding_dom"/>
</dbReference>
<dbReference type="GO" id="GO:0003714">
    <property type="term" value="F:transcription corepressor activity"/>
    <property type="evidence" value="ECO:0007669"/>
    <property type="project" value="TreeGrafter"/>
</dbReference>
<dbReference type="AlphaFoldDB" id="A0AAV4D203"/>
<dbReference type="PROSITE" id="PS50305">
    <property type="entry name" value="SIRTUIN"/>
    <property type="match status" value="1"/>
</dbReference>
<evidence type="ECO:0000256" key="7">
    <source>
        <dbReference type="ARBA" id="ARBA00022833"/>
    </source>
</evidence>
<feature type="compositionally biased region" description="Basic residues" evidence="11">
    <location>
        <begin position="576"/>
        <end position="588"/>
    </location>
</feature>
<feature type="region of interest" description="Disordered" evidence="11">
    <location>
        <begin position="568"/>
        <end position="709"/>
    </location>
</feature>
<feature type="binding site" evidence="10">
    <location>
        <position position="307"/>
    </location>
    <ligand>
        <name>Zn(2+)</name>
        <dbReference type="ChEBI" id="CHEBI:29105"/>
    </ligand>
</feature>
<sequence>MGTDDESPSTEVTPKTITQNVAEQSLASTSSADNNLGSQDQSRPNAASSLLTNENVTALPVNGGSQKKEDEGDSSSDVSEISDLSHESWQPVQGPISWVQEQMRKGQSPRKILENLVPKGTIIPEGLDAVMLWRIIINIVSEPPRRKKLDNVNTLDDVLHLLKTCKKIIVLTGAGVSVSCGIPDFRSKDGVYARLAKDFPNLPDPQAMFDIHFFKSDPRPFFKFAKEIYPGQFKPSLCHNFIRLLETKDKLLRNYTQNIDTLEQEAGIEKVVQCHGSFATASCAVCGLKVNSSAIKDDIFKQVIPRCPTCPALNEQAVMKPDIVFFGESLPEHFHNQMSADKEECDLLIVIGSSLKVRPVALIPNSLPAHVPQILINREHLHYLNFDVELLGDCDRIVAELCRRLGEGWDHLASKGPMLDQILMSNLPTPPASPDMLTGGSDKNGGAGVSSRGDDGQVSSSSSASVQDDAVGDVCVKLPKDSAVRDSVELHNTGPASSSKEHHHHHKVTAKLVPPLPSSSGVPVASEESVTSSSGAGDMADANKHDVDEDVNRLVNAGHRKDVVYEPSKQATGSASHHHHHHHHHNHHQASSPSHDKHHHHHHSHLHHSHQASQLASDRPSGASEQPCHSGQDLDHQEQTSSKFSSTVQCSAHSSKSSLSNPESSTASASRKRSSSSLSSTDNFSDVGKTLGASEQEAKRQKLSEVSAESNCSENLQAHSGEVEVNDSACVSSGCGDVAAETEIGANMATSMSQDAVNDPTTSTIDREDSRGSQGDFNDDSDDLQTQWASRPRVSIAERLANNQVLFIPPSRYVFKGAEVFSDDSDSEEDDDEDEEEEAFSSKDNDNVSQRQLSDSSNQMSSTVDSSAVEESSSTGALQASTDSADQLSRDESSSAASMDVDPSLSAAEAVHQVGCSHDSDANTASEEANPSEKAFEASVAGLENVQDKTDCVVTSTEDLS</sequence>
<dbReference type="GO" id="GO:0017136">
    <property type="term" value="F:histone deacetylase activity, NAD-dependent"/>
    <property type="evidence" value="ECO:0007669"/>
    <property type="project" value="TreeGrafter"/>
</dbReference>
<feature type="region of interest" description="Disordered" evidence="11">
    <location>
        <begin position="485"/>
        <end position="543"/>
    </location>
</feature>
<gene>
    <name evidence="13" type="ORF">PoB_006458300</name>
</gene>
<dbReference type="InterPro" id="IPR026590">
    <property type="entry name" value="Ssirtuin_cat_dom"/>
</dbReference>
<comment type="similarity">
    <text evidence="3">Belongs to the sirtuin family. Class I subfamily.</text>
</comment>
<dbReference type="GO" id="GO:0033553">
    <property type="term" value="C:rDNA heterochromatin"/>
    <property type="evidence" value="ECO:0007669"/>
    <property type="project" value="TreeGrafter"/>
</dbReference>
<organism evidence="13 14">
    <name type="scientific">Plakobranchus ocellatus</name>
    <dbReference type="NCBI Taxonomy" id="259542"/>
    <lineage>
        <taxon>Eukaryota</taxon>
        <taxon>Metazoa</taxon>
        <taxon>Spiralia</taxon>
        <taxon>Lophotrochozoa</taxon>
        <taxon>Mollusca</taxon>
        <taxon>Gastropoda</taxon>
        <taxon>Heterobranchia</taxon>
        <taxon>Euthyneura</taxon>
        <taxon>Panpulmonata</taxon>
        <taxon>Sacoglossa</taxon>
        <taxon>Placobranchoidea</taxon>
        <taxon>Plakobranchidae</taxon>
        <taxon>Plakobranchus</taxon>
    </lineage>
</organism>
<comment type="caution">
    <text evidence="13">The sequence shown here is derived from an EMBL/GenBank/DDBJ whole genome shotgun (WGS) entry which is preliminary data.</text>
</comment>
<feature type="compositionally biased region" description="Low complexity" evidence="11">
    <location>
        <begin position="654"/>
        <end position="681"/>
    </location>
</feature>
<evidence type="ECO:0000256" key="11">
    <source>
        <dbReference type="SAM" id="MobiDB-lite"/>
    </source>
</evidence>
<dbReference type="InterPro" id="IPR026591">
    <property type="entry name" value="Sirtuin_cat_small_dom_sf"/>
</dbReference>
<dbReference type="GO" id="GO:0005654">
    <property type="term" value="C:nucleoplasm"/>
    <property type="evidence" value="ECO:0007669"/>
    <property type="project" value="TreeGrafter"/>
</dbReference>
<evidence type="ECO:0000256" key="5">
    <source>
        <dbReference type="ARBA" id="ARBA00022679"/>
    </source>
</evidence>
<dbReference type="PANTHER" id="PTHR11085:SF9">
    <property type="entry name" value="NAD-DEPENDENT PROTEIN DEACETYLASE SIRTUIN-1"/>
    <property type="match status" value="1"/>
</dbReference>
<comment type="cofactor">
    <cofactor evidence="1">
        <name>Zn(2+)</name>
        <dbReference type="ChEBI" id="CHEBI:29105"/>
    </cofactor>
</comment>
<feature type="region of interest" description="Disordered" evidence="11">
    <location>
        <begin position="819"/>
        <end position="942"/>
    </location>
</feature>
<feature type="compositionally biased region" description="Basic residues" evidence="11">
    <location>
        <begin position="596"/>
        <end position="610"/>
    </location>
</feature>
<accession>A0AAV4D203</accession>
<evidence type="ECO:0000256" key="3">
    <source>
        <dbReference type="ARBA" id="ARBA00006924"/>
    </source>
</evidence>
<dbReference type="EMBL" id="BLXT01007309">
    <property type="protein sequence ID" value="GFO38078.1"/>
    <property type="molecule type" value="Genomic_DNA"/>
</dbReference>
<keyword evidence="14" id="KW-1185">Reference proteome</keyword>
<dbReference type="EC" id="2.3.1.286" evidence="4"/>
<feature type="compositionally biased region" description="Low complexity" evidence="11">
    <location>
        <begin position="456"/>
        <end position="467"/>
    </location>
</feature>
<feature type="compositionally biased region" description="Polar residues" evidence="11">
    <location>
        <begin position="639"/>
        <end position="653"/>
    </location>
</feature>